<evidence type="ECO:0000313" key="3">
    <source>
        <dbReference type="Proteomes" id="UP000076925"/>
    </source>
</evidence>
<name>A0A139X5P3_9CYAN</name>
<comment type="caution">
    <text evidence="2">The sequence shown here is derived from an EMBL/GenBank/DDBJ whole genome shotgun (WGS) entry which is preliminary data.</text>
</comment>
<keyword evidence="3" id="KW-1185">Reference proteome</keyword>
<evidence type="ECO:0000256" key="1">
    <source>
        <dbReference type="SAM" id="MobiDB-lite"/>
    </source>
</evidence>
<dbReference type="AlphaFoldDB" id="A0A139X5P3"/>
<proteinExistence type="predicted"/>
<feature type="region of interest" description="Disordered" evidence="1">
    <location>
        <begin position="49"/>
        <end position="68"/>
    </location>
</feature>
<reference evidence="2 3" key="1">
    <citation type="journal article" date="2013" name="Genome Biol. Evol.">
        <title>Genomes of Stigonematalean cyanobacteria (subsection V) and the evolution of oxygenic photosynthesis from prokaryotes to plastids.</title>
        <authorList>
            <person name="Dagan T."/>
            <person name="Roettger M."/>
            <person name="Stucken K."/>
            <person name="Landan G."/>
            <person name="Koch R."/>
            <person name="Major P."/>
            <person name="Gould S.B."/>
            <person name="Goremykin V.V."/>
            <person name="Rippka R."/>
            <person name="Tandeau de Marsac N."/>
            <person name="Gugger M."/>
            <person name="Lockhart P.J."/>
            <person name="Allen J.F."/>
            <person name="Brune I."/>
            <person name="Maus I."/>
            <person name="Puhler A."/>
            <person name="Martin W.F."/>
        </authorList>
    </citation>
    <scope>NUCLEOTIDE SEQUENCE [LARGE SCALE GENOMIC DNA]</scope>
    <source>
        <strain evidence="2 3">PCC 7110</strain>
    </source>
</reference>
<dbReference type="RefSeq" id="WP_017747090.1">
    <property type="nucleotide sequence ID" value="NZ_KQ976354.1"/>
</dbReference>
<accession>A0A139X5P3</accession>
<organism evidence="2 3">
    <name type="scientific">Scytonema hofmannii PCC 7110</name>
    <dbReference type="NCBI Taxonomy" id="128403"/>
    <lineage>
        <taxon>Bacteria</taxon>
        <taxon>Bacillati</taxon>
        <taxon>Cyanobacteriota</taxon>
        <taxon>Cyanophyceae</taxon>
        <taxon>Nostocales</taxon>
        <taxon>Scytonemataceae</taxon>
        <taxon>Scytonema</taxon>
    </lineage>
</organism>
<gene>
    <name evidence="2" type="ORF">WA1_29105</name>
</gene>
<feature type="compositionally biased region" description="Polar residues" evidence="1">
    <location>
        <begin position="50"/>
        <end position="65"/>
    </location>
</feature>
<protein>
    <submittedName>
        <fullName evidence="2">Uncharacterized protein</fullName>
    </submittedName>
</protein>
<evidence type="ECO:0000313" key="2">
    <source>
        <dbReference type="EMBL" id="KYC40018.1"/>
    </source>
</evidence>
<dbReference type="Proteomes" id="UP000076925">
    <property type="component" value="Unassembled WGS sequence"/>
</dbReference>
<dbReference type="EMBL" id="ANNX02000031">
    <property type="protein sequence ID" value="KYC40018.1"/>
    <property type="molecule type" value="Genomic_DNA"/>
</dbReference>
<sequence length="97" mass="10982">MSRADYLEQVIRGNASPSIIRESSAISPDNIWTVDNAHPLMTQDKEQVHQAKTTVSKPKSFSQRQLPPGRFANVKNKSLKVFIFHQVNINILPSRLL</sequence>